<proteinExistence type="predicted"/>
<evidence type="ECO:0000313" key="2">
    <source>
        <dbReference type="EMBL" id="ALW85277.1"/>
    </source>
</evidence>
<reference evidence="2 3" key="1">
    <citation type="submission" date="2015-12" db="EMBL/GenBank/DDBJ databases">
        <authorList>
            <person name="Shamseldin A."/>
            <person name="Moawad H."/>
            <person name="Abd El-Rahim W.M."/>
            <person name="Sadowsky M.J."/>
        </authorList>
    </citation>
    <scope>NUCLEOTIDE SEQUENCE [LARGE SCALE GENOMIC DNA]</scope>
    <source>
        <strain evidence="2 3">DG5B</strain>
    </source>
</reference>
<dbReference type="RefSeq" id="WP_068192234.1">
    <property type="nucleotide sequence ID" value="NZ_CP013909.1"/>
</dbReference>
<dbReference type="InterPro" id="IPR011008">
    <property type="entry name" value="Dimeric_a/b-barrel"/>
</dbReference>
<name>A0A0U4AX12_9BACT</name>
<evidence type="ECO:0000313" key="3">
    <source>
        <dbReference type="Proteomes" id="UP000059542"/>
    </source>
</evidence>
<dbReference type="KEGG" id="hyg:AUC43_09320"/>
<dbReference type="InterPro" id="IPR012577">
    <property type="entry name" value="NIPSNAP"/>
</dbReference>
<dbReference type="Gene3D" id="3.30.70.100">
    <property type="match status" value="2"/>
</dbReference>
<dbReference type="Proteomes" id="UP000059542">
    <property type="component" value="Chromosome"/>
</dbReference>
<sequence length="267" mass="30045">MKLLKPTLIMLCLICAGALGSLRGYGASPKRDLFALKIYHLQTNEQADRLDHYLQQAYLPALHRAGVSKVGVFKQNAQAAGAPAPTEQLVFVLIPCRSAQHYTKLNLGLEQDKAYQTDAQDYLKTAFDNPVYTRFETVLMLAFTGMPTFHLPALKASPAERVYELRSYEGASEALHQNKVAQFNNGEIGIFKRLNFNTVFCGQVIAGGKMPNLMYLSTFENQQDQEAHWQAFKNDAEWKTLSAMPAYAHNMLRMDKYMLHPAAYSEI</sequence>
<evidence type="ECO:0000259" key="1">
    <source>
        <dbReference type="Pfam" id="PF07978"/>
    </source>
</evidence>
<dbReference type="STRING" id="1411621.AUC43_09320"/>
<dbReference type="AlphaFoldDB" id="A0A0U4AX12"/>
<organism evidence="2 3">
    <name type="scientific">Hymenobacter sedentarius</name>
    <dbReference type="NCBI Taxonomy" id="1411621"/>
    <lineage>
        <taxon>Bacteria</taxon>
        <taxon>Pseudomonadati</taxon>
        <taxon>Bacteroidota</taxon>
        <taxon>Cytophagia</taxon>
        <taxon>Cytophagales</taxon>
        <taxon>Hymenobacteraceae</taxon>
        <taxon>Hymenobacter</taxon>
    </lineage>
</organism>
<dbReference type="Pfam" id="PF07978">
    <property type="entry name" value="NIPSNAP"/>
    <property type="match status" value="1"/>
</dbReference>
<feature type="domain" description="NIPSNAP" evidence="1">
    <location>
        <begin position="163"/>
        <end position="265"/>
    </location>
</feature>
<dbReference type="EMBL" id="CP013909">
    <property type="protein sequence ID" value="ALW85277.1"/>
    <property type="molecule type" value="Genomic_DNA"/>
</dbReference>
<dbReference type="OrthoDB" id="192769at2"/>
<keyword evidence="3" id="KW-1185">Reference proteome</keyword>
<protein>
    <submittedName>
        <fullName evidence="2">NIPSNAP family containing protein</fullName>
    </submittedName>
</protein>
<accession>A0A0U4AX12</accession>
<gene>
    <name evidence="2" type="ORF">AUC43_09320</name>
</gene>
<dbReference type="SUPFAM" id="SSF54909">
    <property type="entry name" value="Dimeric alpha+beta barrel"/>
    <property type="match status" value="1"/>
</dbReference>